<sequence>MGNNIDAIDLTLTSSPEPEPEPEPERKPAQQQQRSRAQHDLKAEPQSYDLASTQKSQMSDLPRPAANRSIDPQHLRRIVHTSDQHALRKVVLHLCHISPALSGAVARGLAPHSTFAKQVVSDRRHMEATTYQSEDESNDSAYERTKKRLAAHITNPRSASRPLTKCMEIEPTRGEFQIATSPCSVPRVKSESRPILGSSSTDSSKKQLSVPYPPSAAQGASISGSVQSNPEACVNVNRGPTASLASARLFRTPRDIPRRSTCVNCRMWFTSGSDEVCMFHSGHRVRRDGQGIYSCCDAPLTDPGCQFRRHVSSDGADRDGNDRKRPSRSPHPAGMDRVKIRKLPWLN</sequence>
<proteinExistence type="predicted"/>
<dbReference type="Proteomes" id="UP000002668">
    <property type="component" value="Genome"/>
</dbReference>
<reference evidence="3" key="1">
    <citation type="journal article" date="2011" name="Nat. Commun.">
        <title>Effector diversification within compartments of the Leptosphaeria maculans genome affected by Repeat-Induced Point mutations.</title>
        <authorList>
            <person name="Rouxel T."/>
            <person name="Grandaubert J."/>
            <person name="Hane J.K."/>
            <person name="Hoede C."/>
            <person name="van de Wouw A.P."/>
            <person name="Couloux A."/>
            <person name="Dominguez V."/>
            <person name="Anthouard V."/>
            <person name="Bally P."/>
            <person name="Bourras S."/>
            <person name="Cozijnsen A.J."/>
            <person name="Ciuffetti L.M."/>
            <person name="Degrave A."/>
            <person name="Dilmaghani A."/>
            <person name="Duret L."/>
            <person name="Fudal I."/>
            <person name="Goodwin S.B."/>
            <person name="Gout L."/>
            <person name="Glaser N."/>
            <person name="Linglin J."/>
            <person name="Kema G.H.J."/>
            <person name="Lapalu N."/>
            <person name="Lawrence C.B."/>
            <person name="May K."/>
            <person name="Meyer M."/>
            <person name="Ollivier B."/>
            <person name="Poulain J."/>
            <person name="Schoch C.L."/>
            <person name="Simon A."/>
            <person name="Spatafora J.W."/>
            <person name="Stachowiak A."/>
            <person name="Turgeon B.G."/>
            <person name="Tyler B.M."/>
            <person name="Vincent D."/>
            <person name="Weissenbach J."/>
            <person name="Amselem J."/>
            <person name="Quesneville H."/>
            <person name="Oliver R.P."/>
            <person name="Wincker P."/>
            <person name="Balesdent M.-H."/>
            <person name="Howlett B.J."/>
        </authorList>
    </citation>
    <scope>NUCLEOTIDE SEQUENCE [LARGE SCALE GENOMIC DNA]</scope>
    <source>
        <strain evidence="3">JN3 / isolate v23.1.3 / race Av1-4-5-6-7-8</strain>
    </source>
</reference>
<dbReference type="OMA" id="VWSCCQE"/>
<dbReference type="InParanoid" id="E4ZHH6"/>
<feature type="region of interest" description="Disordered" evidence="1">
    <location>
        <begin position="180"/>
        <end position="227"/>
    </location>
</feature>
<evidence type="ECO:0000313" key="2">
    <source>
        <dbReference type="EMBL" id="CBX90809.1"/>
    </source>
</evidence>
<dbReference type="OrthoDB" id="3798352at2759"/>
<evidence type="ECO:0000256" key="1">
    <source>
        <dbReference type="SAM" id="MobiDB-lite"/>
    </source>
</evidence>
<keyword evidence="3" id="KW-1185">Reference proteome</keyword>
<feature type="compositionally biased region" description="Polar residues" evidence="1">
    <location>
        <begin position="218"/>
        <end position="227"/>
    </location>
</feature>
<feature type="compositionally biased region" description="Low complexity" evidence="1">
    <location>
        <begin position="198"/>
        <end position="209"/>
    </location>
</feature>
<dbReference type="AlphaFoldDB" id="E4ZHH6"/>
<feature type="region of interest" description="Disordered" evidence="1">
    <location>
        <begin position="308"/>
        <end position="337"/>
    </location>
</feature>
<feature type="compositionally biased region" description="Basic and acidic residues" evidence="1">
    <location>
        <begin position="311"/>
        <end position="324"/>
    </location>
</feature>
<dbReference type="eggNOG" id="ENOG502RIRQ">
    <property type="taxonomic scope" value="Eukaryota"/>
</dbReference>
<feature type="compositionally biased region" description="Polar residues" evidence="1">
    <location>
        <begin position="49"/>
        <end position="59"/>
    </location>
</feature>
<dbReference type="EMBL" id="FP929065">
    <property type="protein sequence ID" value="CBX90809.1"/>
    <property type="molecule type" value="Genomic_DNA"/>
</dbReference>
<organism evidence="3">
    <name type="scientific">Leptosphaeria maculans (strain JN3 / isolate v23.1.3 / race Av1-4-5-6-7-8)</name>
    <name type="common">Blackleg fungus</name>
    <name type="synonym">Phoma lingam</name>
    <dbReference type="NCBI Taxonomy" id="985895"/>
    <lineage>
        <taxon>Eukaryota</taxon>
        <taxon>Fungi</taxon>
        <taxon>Dikarya</taxon>
        <taxon>Ascomycota</taxon>
        <taxon>Pezizomycotina</taxon>
        <taxon>Dothideomycetes</taxon>
        <taxon>Pleosporomycetidae</taxon>
        <taxon>Pleosporales</taxon>
        <taxon>Pleosporineae</taxon>
        <taxon>Leptosphaeriaceae</taxon>
        <taxon>Plenodomus</taxon>
        <taxon>Plenodomus lingam/Leptosphaeria maculans species complex</taxon>
    </lineage>
</organism>
<protein>
    <submittedName>
        <fullName evidence="2">Uncharacterized protein</fullName>
    </submittedName>
</protein>
<feature type="region of interest" description="Disordered" evidence="1">
    <location>
        <begin position="120"/>
        <end position="141"/>
    </location>
</feature>
<gene>
    <name evidence="2" type="ORF">LEMA_P058430.1</name>
</gene>
<dbReference type="VEuPathDB" id="FungiDB:LEMA_P058430.1"/>
<name>E4ZHH6_LEPMJ</name>
<evidence type="ECO:0000313" key="3">
    <source>
        <dbReference type="Proteomes" id="UP000002668"/>
    </source>
</evidence>
<dbReference type="GeneID" id="13284992"/>
<feature type="region of interest" description="Disordered" evidence="1">
    <location>
        <begin position="1"/>
        <end position="73"/>
    </location>
</feature>
<dbReference type="HOGENOM" id="CLU_769742_0_0_1"/>
<accession>E4ZHH6</accession>